<dbReference type="EMBL" id="CAFBOL010000013">
    <property type="protein sequence ID" value="CAB4980225.1"/>
    <property type="molecule type" value="Genomic_DNA"/>
</dbReference>
<dbReference type="EMBL" id="CAFBMT010000003">
    <property type="protein sequence ID" value="CAB4916830.1"/>
    <property type="molecule type" value="Genomic_DNA"/>
</dbReference>
<feature type="domain" description="DUF3566" evidence="2">
    <location>
        <begin position="81"/>
        <end position="189"/>
    </location>
</feature>
<sequence>MPVIVPAESDYPPIPPPVRPRVIPPPPPGAAQSVDRFESSATRAIPLGELPDATTNLTQRPVRAPRPLASVNVARAHPRVRRVTRVVRHVDAWSVCKVALVFNLFLYVVVLTSGVLLWQVAQNTGTVDNVQRFFESFGWKQFTLHGGEIFHNAWVAGLFAVIGLTGVAVLMATLFNLITDLVGGIRVSVLEEEVVATDDRGVGWRRALRIPDRRFDHPQPD</sequence>
<evidence type="ECO:0000313" key="7">
    <source>
        <dbReference type="EMBL" id="CAB4916830.1"/>
    </source>
</evidence>
<gene>
    <name evidence="4" type="ORF">UFOPK2656_00552</name>
    <name evidence="5" type="ORF">UFOPK3099_00548</name>
    <name evidence="6" type="ORF">UFOPK3267_02471</name>
    <name evidence="7" type="ORF">UFOPK3651_00590</name>
    <name evidence="8" type="ORF">UFOPK3931_00756</name>
    <name evidence="3" type="ORF">UFOPK4189_00550</name>
</gene>
<evidence type="ECO:0000259" key="2">
    <source>
        <dbReference type="Pfam" id="PF12089"/>
    </source>
</evidence>
<organism evidence="8">
    <name type="scientific">freshwater metagenome</name>
    <dbReference type="NCBI Taxonomy" id="449393"/>
    <lineage>
        <taxon>unclassified sequences</taxon>
        <taxon>metagenomes</taxon>
        <taxon>ecological metagenomes</taxon>
    </lineage>
</organism>
<feature type="transmembrane region" description="Helical" evidence="1">
    <location>
        <begin position="153"/>
        <end position="178"/>
    </location>
</feature>
<accession>A0A6J7MK42</accession>
<dbReference type="Pfam" id="PF12089">
    <property type="entry name" value="DUF3566"/>
    <property type="match status" value="1"/>
</dbReference>
<name>A0A6J7MK42_9ZZZZ</name>
<feature type="transmembrane region" description="Helical" evidence="1">
    <location>
        <begin position="98"/>
        <end position="121"/>
    </location>
</feature>
<dbReference type="EMBL" id="CAEZYF010000003">
    <property type="protein sequence ID" value="CAB4709211.1"/>
    <property type="molecule type" value="Genomic_DNA"/>
</dbReference>
<keyword evidence="1" id="KW-0812">Transmembrane</keyword>
<dbReference type="EMBL" id="CAESGF010000003">
    <property type="protein sequence ID" value="CAB4362768.1"/>
    <property type="molecule type" value="Genomic_DNA"/>
</dbReference>
<dbReference type="AlphaFoldDB" id="A0A6J7MK42"/>
<keyword evidence="1" id="KW-0472">Membrane</keyword>
<protein>
    <submittedName>
        <fullName evidence="8">Unannotated protein</fullName>
    </submittedName>
</protein>
<reference evidence="8" key="1">
    <citation type="submission" date="2020-05" db="EMBL/GenBank/DDBJ databases">
        <authorList>
            <person name="Chiriac C."/>
            <person name="Salcher M."/>
            <person name="Ghai R."/>
            <person name="Kavagutti S V."/>
        </authorList>
    </citation>
    <scope>NUCLEOTIDE SEQUENCE</scope>
</reference>
<evidence type="ECO:0000313" key="6">
    <source>
        <dbReference type="EMBL" id="CAB4852948.1"/>
    </source>
</evidence>
<evidence type="ECO:0000313" key="5">
    <source>
        <dbReference type="EMBL" id="CAB4808149.1"/>
    </source>
</evidence>
<proteinExistence type="predicted"/>
<dbReference type="InterPro" id="IPR021949">
    <property type="entry name" value="DUF3566_TM"/>
</dbReference>
<evidence type="ECO:0000256" key="1">
    <source>
        <dbReference type="SAM" id="Phobius"/>
    </source>
</evidence>
<keyword evidence="1" id="KW-1133">Transmembrane helix</keyword>
<dbReference type="EMBL" id="CAFBIY010000178">
    <property type="protein sequence ID" value="CAB4852948.1"/>
    <property type="molecule type" value="Genomic_DNA"/>
</dbReference>
<evidence type="ECO:0000313" key="3">
    <source>
        <dbReference type="EMBL" id="CAB4362768.1"/>
    </source>
</evidence>
<evidence type="ECO:0000313" key="4">
    <source>
        <dbReference type="EMBL" id="CAB4709211.1"/>
    </source>
</evidence>
<dbReference type="EMBL" id="CAFAAV010000028">
    <property type="protein sequence ID" value="CAB4808149.1"/>
    <property type="molecule type" value="Genomic_DNA"/>
</dbReference>
<evidence type="ECO:0000313" key="8">
    <source>
        <dbReference type="EMBL" id="CAB4980225.1"/>
    </source>
</evidence>